<organism evidence="1 2">
    <name type="scientific">Pedobacter soli</name>
    <dbReference type="NCBI Taxonomy" id="390242"/>
    <lineage>
        <taxon>Bacteria</taxon>
        <taxon>Pseudomonadati</taxon>
        <taxon>Bacteroidota</taxon>
        <taxon>Sphingobacteriia</taxon>
        <taxon>Sphingobacteriales</taxon>
        <taxon>Sphingobacteriaceae</taxon>
        <taxon>Pedobacter</taxon>
    </lineage>
</organism>
<dbReference type="Gene3D" id="3.40.50.2300">
    <property type="match status" value="1"/>
</dbReference>
<dbReference type="Proteomes" id="UP000199455">
    <property type="component" value="Unassembled WGS sequence"/>
</dbReference>
<name>A0A1G6JBB6_9SPHI</name>
<evidence type="ECO:0000313" key="2">
    <source>
        <dbReference type="Proteomes" id="UP000199455"/>
    </source>
</evidence>
<dbReference type="STRING" id="390242.SAMN04488024_101400"/>
<protein>
    <submittedName>
        <fullName evidence="1">Arsenate reductase</fullName>
    </submittedName>
</protein>
<dbReference type="InterPro" id="IPR036196">
    <property type="entry name" value="Ptyr_pPase_sf"/>
</dbReference>
<gene>
    <name evidence="1" type="ORF">SAMN04488024_101400</name>
</gene>
<dbReference type="PANTHER" id="PTHR43428">
    <property type="entry name" value="ARSENATE REDUCTASE"/>
    <property type="match status" value="1"/>
</dbReference>
<dbReference type="AlphaFoldDB" id="A0A1G6JBB6"/>
<evidence type="ECO:0000313" key="1">
    <source>
        <dbReference type="EMBL" id="SDC15933.1"/>
    </source>
</evidence>
<proteinExistence type="predicted"/>
<dbReference type="PANTHER" id="PTHR43428:SF1">
    <property type="entry name" value="ARSENATE REDUCTASE"/>
    <property type="match status" value="1"/>
</dbReference>
<dbReference type="SUPFAM" id="SSF52788">
    <property type="entry name" value="Phosphotyrosine protein phosphatases I"/>
    <property type="match status" value="1"/>
</dbReference>
<keyword evidence="2" id="KW-1185">Reference proteome</keyword>
<reference evidence="2" key="1">
    <citation type="submission" date="2016-10" db="EMBL/GenBank/DDBJ databases">
        <authorList>
            <person name="Varghese N."/>
            <person name="Submissions S."/>
        </authorList>
    </citation>
    <scope>NUCLEOTIDE SEQUENCE [LARGE SCALE GENOMIC DNA]</scope>
    <source>
        <strain evidence="2">DSM 18609</strain>
    </source>
</reference>
<sequence>MFTKFRLLLVMYREIKHNISKLIVLPISNERKKTLNELVEYVQSKVSANMDVNINFICTHNSRRSHFSQIWAQIAATYYNIPRVFCYSGGTEATALFPKVVATLINTGFKIDKLLNTDNPIYIIKYSDSSMPIIGFSKVHDHLFNPSSEFAAVITCSQADLGCPFVAGADKRIPITYEDPKVSDNTSKQTLIYNTRSLQIASEMFYVFSMIENHK</sequence>
<dbReference type="EMBL" id="FMZH01000001">
    <property type="protein sequence ID" value="SDC15933.1"/>
    <property type="molecule type" value="Genomic_DNA"/>
</dbReference>
<accession>A0A1G6JBB6</accession>